<dbReference type="OrthoDB" id="3172239at2759"/>
<protein>
    <recommendedName>
        <fullName evidence="2">F-box domain-containing protein</fullName>
    </recommendedName>
</protein>
<dbReference type="AlphaFoldDB" id="A0A8S0WWN7"/>
<evidence type="ECO:0000313" key="3">
    <source>
        <dbReference type="EMBL" id="CAA7260638.1"/>
    </source>
</evidence>
<comment type="caution">
    <text evidence="3">The sequence shown here is derived from an EMBL/GenBank/DDBJ whole genome shotgun (WGS) entry which is preliminary data.</text>
</comment>
<evidence type="ECO:0000259" key="2">
    <source>
        <dbReference type="Pfam" id="PF12937"/>
    </source>
</evidence>
<sequence>MSHNSSLKRPPAEDGSLEDNGTDMVVLKPVKRQRREGQEEDPDSNDTPVFPFIPSEILLEIFTCLGRLRSGTPRGSIAFLDLLLVCRRWRNAALSCHDLWTDIPVFSEKWTKKMLDWSKDVPLSVNVHTNLATDNHSPTDIPRANSAALSETLVHFPRVQELQIKNFLPGEIGTFINSGLASAPLLESLQLIVARKELTAPDGRRQVVALFTPPSVQAPRLQRFTLVHMGFSWNLSMLRNLVELEVRDPAEQSRASMSTVLDTLREMLFLERLSLHNALWDNGQVTASTSPVDLPRMKRLELSGPGRELELVLGALILRRDVRMKLNLNGALFSGAIMKLRKHYPEPSLGSPPGCYLNKLNMTDGNFRTGFSVRAWTNIDKENDPQIELLLSWSHGEYSYQAARGVATTLSVALPLREVEEIVALNLPMSDKDWKRAFGSFKKLVKVKRVEKKWDPSQLVDRRFNSAPFFSPKVAVGVGPR</sequence>
<feature type="region of interest" description="Disordered" evidence="1">
    <location>
        <begin position="1"/>
        <end position="49"/>
    </location>
</feature>
<feature type="domain" description="F-box" evidence="2">
    <location>
        <begin position="53"/>
        <end position="102"/>
    </location>
</feature>
<proteinExistence type="predicted"/>
<evidence type="ECO:0000256" key="1">
    <source>
        <dbReference type="SAM" id="MobiDB-lite"/>
    </source>
</evidence>
<organism evidence="3 4">
    <name type="scientific">Cyclocybe aegerita</name>
    <name type="common">Black poplar mushroom</name>
    <name type="synonym">Agrocybe aegerita</name>
    <dbReference type="NCBI Taxonomy" id="1973307"/>
    <lineage>
        <taxon>Eukaryota</taxon>
        <taxon>Fungi</taxon>
        <taxon>Dikarya</taxon>
        <taxon>Basidiomycota</taxon>
        <taxon>Agaricomycotina</taxon>
        <taxon>Agaricomycetes</taxon>
        <taxon>Agaricomycetidae</taxon>
        <taxon>Agaricales</taxon>
        <taxon>Agaricineae</taxon>
        <taxon>Bolbitiaceae</taxon>
        <taxon>Cyclocybe</taxon>
    </lineage>
</organism>
<dbReference type="Proteomes" id="UP000467700">
    <property type="component" value="Unassembled WGS sequence"/>
</dbReference>
<evidence type="ECO:0000313" key="4">
    <source>
        <dbReference type="Proteomes" id="UP000467700"/>
    </source>
</evidence>
<dbReference type="InterPro" id="IPR001810">
    <property type="entry name" value="F-box_dom"/>
</dbReference>
<dbReference type="Pfam" id="PF12937">
    <property type="entry name" value="F-box-like"/>
    <property type="match status" value="1"/>
</dbReference>
<dbReference type="Gene3D" id="1.20.1280.50">
    <property type="match status" value="1"/>
</dbReference>
<keyword evidence="4" id="KW-1185">Reference proteome</keyword>
<reference evidence="3 4" key="1">
    <citation type="submission" date="2020-01" db="EMBL/GenBank/DDBJ databases">
        <authorList>
            <person name="Gupta K D."/>
        </authorList>
    </citation>
    <scope>NUCLEOTIDE SEQUENCE [LARGE SCALE GENOMIC DNA]</scope>
</reference>
<accession>A0A8S0WWN7</accession>
<name>A0A8S0WWN7_CYCAE</name>
<dbReference type="EMBL" id="CACVBS010000030">
    <property type="protein sequence ID" value="CAA7260638.1"/>
    <property type="molecule type" value="Genomic_DNA"/>
</dbReference>
<gene>
    <name evidence="3" type="ORF">AAE3_LOCUS2882</name>
</gene>